<dbReference type="GO" id="GO:0005737">
    <property type="term" value="C:cytoplasm"/>
    <property type="evidence" value="ECO:0007669"/>
    <property type="project" value="TreeGrafter"/>
</dbReference>
<dbReference type="GO" id="GO:0070062">
    <property type="term" value="C:extracellular exosome"/>
    <property type="evidence" value="ECO:0007669"/>
    <property type="project" value="UniProtKB-ARBA"/>
</dbReference>
<evidence type="ECO:0000256" key="1">
    <source>
        <dbReference type="ARBA" id="ARBA00022490"/>
    </source>
</evidence>
<keyword evidence="3" id="KW-0547">Nucleotide-binding</keyword>
<dbReference type="Proteomes" id="UP000182002">
    <property type="component" value="Unassembled WGS sequence"/>
</dbReference>
<dbReference type="Pfam" id="PF03129">
    <property type="entry name" value="HGTP_anticodon"/>
    <property type="match status" value="1"/>
</dbReference>
<dbReference type="CDD" id="cd00858">
    <property type="entry name" value="GlyRS_anticodon"/>
    <property type="match status" value="1"/>
</dbReference>
<comment type="caution">
    <text evidence="8">The sequence shown here is derived from an EMBL/GenBank/DDBJ whole genome shotgun (WGS) entry which is preliminary data.</text>
</comment>
<accession>A0A1F8DPB4</accession>
<dbReference type="Pfam" id="PF00587">
    <property type="entry name" value="tRNA-synt_2b"/>
    <property type="match status" value="1"/>
</dbReference>
<dbReference type="GO" id="GO:0004820">
    <property type="term" value="F:glycine-tRNA ligase activity"/>
    <property type="evidence" value="ECO:0007669"/>
    <property type="project" value="UniProtKB-ARBA"/>
</dbReference>
<protein>
    <submittedName>
        <fullName evidence="8">Glycine--tRNA ligase</fullName>
    </submittedName>
</protein>
<dbReference type="InterPro" id="IPR033731">
    <property type="entry name" value="GlyRS-like_core"/>
</dbReference>
<organism evidence="8 9">
    <name type="scientific">Candidatus Wolfebacteria bacterium RBG_13_41_7</name>
    <dbReference type="NCBI Taxonomy" id="1802554"/>
    <lineage>
        <taxon>Bacteria</taxon>
        <taxon>Candidatus Wolfeibacteriota</taxon>
    </lineage>
</organism>
<evidence type="ECO:0000313" key="9">
    <source>
        <dbReference type="Proteomes" id="UP000182002"/>
    </source>
</evidence>
<dbReference type="PROSITE" id="PS50862">
    <property type="entry name" value="AA_TRNA_LIGASE_II"/>
    <property type="match status" value="1"/>
</dbReference>
<keyword evidence="2 8" id="KW-0436">Ligase</keyword>
<dbReference type="GO" id="GO:0005524">
    <property type="term" value="F:ATP binding"/>
    <property type="evidence" value="ECO:0007669"/>
    <property type="project" value="UniProtKB-KW"/>
</dbReference>
<dbReference type="InterPro" id="IPR004154">
    <property type="entry name" value="Anticodon-bd"/>
</dbReference>
<gene>
    <name evidence="8" type="ORF">A3J77_00050</name>
</gene>
<name>A0A1F8DPB4_9BACT</name>
<evidence type="ECO:0000256" key="5">
    <source>
        <dbReference type="ARBA" id="ARBA00022917"/>
    </source>
</evidence>
<keyword evidence="1" id="KW-0963">Cytoplasm</keyword>
<evidence type="ECO:0000256" key="2">
    <source>
        <dbReference type="ARBA" id="ARBA00022598"/>
    </source>
</evidence>
<dbReference type="FunFam" id="3.40.50.800:FF:000002">
    <property type="entry name" value="Glycine--tRNA ligase"/>
    <property type="match status" value="1"/>
</dbReference>
<proteinExistence type="predicted"/>
<dbReference type="InterPro" id="IPR036621">
    <property type="entry name" value="Anticodon-bd_dom_sf"/>
</dbReference>
<dbReference type="SUPFAM" id="SSF55681">
    <property type="entry name" value="Class II aaRS and biotin synthetases"/>
    <property type="match status" value="1"/>
</dbReference>
<dbReference type="AlphaFoldDB" id="A0A1F8DPB4"/>
<evidence type="ECO:0000313" key="8">
    <source>
        <dbReference type="EMBL" id="OGM90246.1"/>
    </source>
</evidence>
<evidence type="ECO:0000256" key="6">
    <source>
        <dbReference type="ARBA" id="ARBA00023146"/>
    </source>
</evidence>
<dbReference type="SUPFAM" id="SSF52954">
    <property type="entry name" value="Class II aaRS ABD-related"/>
    <property type="match status" value="1"/>
</dbReference>
<dbReference type="PRINTS" id="PR01043">
    <property type="entry name" value="TRNASYNTHGLY"/>
</dbReference>
<dbReference type="InterPro" id="IPR027031">
    <property type="entry name" value="Gly-tRNA_synthase/POLG2"/>
</dbReference>
<dbReference type="Gene3D" id="3.30.930.10">
    <property type="entry name" value="Bira Bifunctional Protein, Domain 2"/>
    <property type="match status" value="1"/>
</dbReference>
<evidence type="ECO:0000256" key="3">
    <source>
        <dbReference type="ARBA" id="ARBA00022741"/>
    </source>
</evidence>
<dbReference type="InterPro" id="IPR006195">
    <property type="entry name" value="aa-tRNA-synth_II"/>
</dbReference>
<dbReference type="GO" id="GO:1990742">
    <property type="term" value="C:microvesicle"/>
    <property type="evidence" value="ECO:0007669"/>
    <property type="project" value="UniProtKB-ARBA"/>
</dbReference>
<evidence type="ECO:0000259" key="7">
    <source>
        <dbReference type="PROSITE" id="PS50862"/>
    </source>
</evidence>
<dbReference type="Gene3D" id="3.40.50.800">
    <property type="entry name" value="Anticodon-binding domain"/>
    <property type="match status" value="1"/>
</dbReference>
<feature type="domain" description="Aminoacyl-transfer RNA synthetases class-II family profile" evidence="7">
    <location>
        <begin position="7"/>
        <end position="334"/>
    </location>
</feature>
<dbReference type="GO" id="GO:0006426">
    <property type="term" value="P:glycyl-tRNA aminoacylation"/>
    <property type="evidence" value="ECO:0007669"/>
    <property type="project" value="TreeGrafter"/>
</dbReference>
<keyword evidence="6" id="KW-0030">Aminoacyl-tRNA synthetase</keyword>
<dbReference type="PANTHER" id="PTHR10745">
    <property type="entry name" value="GLYCYL-TRNA SYNTHETASE/DNA POLYMERASE SUBUNIT GAMMA-2"/>
    <property type="match status" value="1"/>
</dbReference>
<keyword evidence="4" id="KW-0067">ATP-binding</keyword>
<keyword evidence="5" id="KW-0648">Protein biosynthesis</keyword>
<dbReference type="InterPro" id="IPR002314">
    <property type="entry name" value="aa-tRNA-synt_IIb"/>
</dbReference>
<dbReference type="CDD" id="cd00774">
    <property type="entry name" value="GlyRS-like_core"/>
    <property type="match status" value="1"/>
</dbReference>
<dbReference type="NCBIfam" id="NF003211">
    <property type="entry name" value="PRK04173.1"/>
    <property type="match status" value="1"/>
</dbReference>
<dbReference type="EMBL" id="MGIO01000004">
    <property type="protein sequence ID" value="OGM90246.1"/>
    <property type="molecule type" value="Genomic_DNA"/>
</dbReference>
<dbReference type="GO" id="GO:0015966">
    <property type="term" value="P:diadenosine tetraphosphate biosynthetic process"/>
    <property type="evidence" value="ECO:0007669"/>
    <property type="project" value="UniProtKB-ARBA"/>
</dbReference>
<reference evidence="8 9" key="1">
    <citation type="journal article" date="2016" name="Nat. Commun.">
        <title>Thousands of microbial genomes shed light on interconnected biogeochemical processes in an aquifer system.</title>
        <authorList>
            <person name="Anantharaman K."/>
            <person name="Brown C.T."/>
            <person name="Hug L.A."/>
            <person name="Sharon I."/>
            <person name="Castelle C.J."/>
            <person name="Probst A.J."/>
            <person name="Thomas B.C."/>
            <person name="Singh A."/>
            <person name="Wilkins M.J."/>
            <person name="Karaoz U."/>
            <person name="Brodie E.L."/>
            <person name="Williams K.H."/>
            <person name="Hubbard S.S."/>
            <person name="Banfield J.F."/>
        </authorList>
    </citation>
    <scope>NUCLEOTIDE SEQUENCE [LARGE SCALE GENOMIC DNA]</scope>
</reference>
<dbReference type="GO" id="GO:0004081">
    <property type="term" value="F:bis(5'-nucleosyl)-tetraphosphatase (asymmetrical) activity"/>
    <property type="evidence" value="ECO:0007669"/>
    <property type="project" value="UniProtKB-ARBA"/>
</dbReference>
<evidence type="ECO:0000256" key="4">
    <source>
        <dbReference type="ARBA" id="ARBA00022840"/>
    </source>
</evidence>
<sequence>MADNLMEKIVSLCKRRGFIFPGSEIYGGLANSWDYGPLGVELKNNIAQLWWKRFVQNRDDMIGIDAALIMNSKVWEASGHLREFSDPLVECKNCHERFRADQIDKICPNCGGKEFTQSRQFNILMKTFLGPVEGEKAIAYLRGEIAQAMFVNFKNVLDTNRKKLPFGIASQGKSFRNEITPGNFIFRTREFNLMEFEYFVEEKKWEEWFKYWQKEMKEWLKDLGVNLKKIHEVEIPEDERAHYSKKTVDFEYEYPFGQKELYGLAYRTDFDLKNHEKFSGQNLKYRDAETGKEFWPHVIEPTFGLDRSVLVTLLEAYYEDEDRIVLKLPAKLAPYKAAVSPLLANKPELVEKAKEIYDNLRKDFMVAWDDRGNIGKRYYSQDEIGTPFCITVDFDSLKDDSVTIRARDTAKQERIKIKDLASRLK</sequence>
<dbReference type="InterPro" id="IPR045864">
    <property type="entry name" value="aa-tRNA-synth_II/BPL/LPL"/>
</dbReference>
<dbReference type="PANTHER" id="PTHR10745:SF8">
    <property type="entry name" value="DNA POLYMERASE SUBUNIT GAMMA-2, MITOCHONDRIAL"/>
    <property type="match status" value="1"/>
</dbReference>